<dbReference type="Pfam" id="PF13340">
    <property type="entry name" value="DUF4096"/>
    <property type="match status" value="1"/>
</dbReference>
<reference evidence="2" key="2">
    <citation type="journal article" date="2021" name="Syst. Appl. Microbiol.">
        <title>Roseomonas hellenica sp. nov., isolated from roots of wild-growing Alkanna tinctoria.</title>
        <authorList>
            <person name="Rat A."/>
            <person name="Naranjo H.D."/>
            <person name="Lebbe L."/>
            <person name="Cnockaert M."/>
            <person name="Krigas N."/>
            <person name="Grigoriadou K."/>
            <person name="Maloupa E."/>
            <person name="Willems A."/>
        </authorList>
    </citation>
    <scope>NUCLEOTIDE SEQUENCE</scope>
    <source>
        <strain evidence="2">LMG 28251</strain>
    </source>
</reference>
<name>A0AAF1JYV2_9PROT</name>
<sequence length="188" mass="20598">MRTPILPLSDAAWAALLPHIHRTPSTPGRPIPDLRARFDALFAAVTSGKRWTHYEAPGATPTPTLHRHFGRLAHAGLWARLLALLASKDCPAPIKSLAAAIHAAHRRTIRILGLPAILVARRLHIHEALPAPSWLLPDPDLSETVRGLLKTIVMDYLHPQALAHLRLCKALLRTAGGRARIPSCLRTL</sequence>
<comment type="caution">
    <text evidence="2">The sequence shown here is derived from an EMBL/GenBank/DDBJ whole genome shotgun (WGS) entry which is preliminary data.</text>
</comment>
<proteinExistence type="predicted"/>
<dbReference type="InterPro" id="IPR025161">
    <property type="entry name" value="IS402-like_dom"/>
</dbReference>
<reference evidence="2" key="1">
    <citation type="submission" date="2020-01" db="EMBL/GenBank/DDBJ databases">
        <authorList>
            <person name="Rat A."/>
        </authorList>
    </citation>
    <scope>NUCLEOTIDE SEQUENCE</scope>
    <source>
        <strain evidence="2">LMG 28251</strain>
    </source>
</reference>
<gene>
    <name evidence="2" type="ORF">GXW79_19440</name>
</gene>
<dbReference type="AlphaFoldDB" id="A0AAF1JYV2"/>
<keyword evidence="3" id="KW-1185">Reference proteome</keyword>
<evidence type="ECO:0000259" key="1">
    <source>
        <dbReference type="Pfam" id="PF13340"/>
    </source>
</evidence>
<feature type="domain" description="Insertion element IS402-like" evidence="1">
    <location>
        <begin position="8"/>
        <end position="81"/>
    </location>
</feature>
<evidence type="ECO:0000313" key="3">
    <source>
        <dbReference type="Proteomes" id="UP001196068"/>
    </source>
</evidence>
<accession>A0AAF1JYV2</accession>
<protein>
    <submittedName>
        <fullName evidence="2">Transposase</fullName>
    </submittedName>
</protein>
<dbReference type="EMBL" id="JAAEDH010000029">
    <property type="protein sequence ID" value="MBR0657259.1"/>
    <property type="molecule type" value="Genomic_DNA"/>
</dbReference>
<dbReference type="RefSeq" id="WP_211876127.1">
    <property type="nucleotide sequence ID" value="NZ_JAAEDH010000029.1"/>
</dbReference>
<organism evidence="2 3">
    <name type="scientific">Plastoroseomonas arctica</name>
    <dbReference type="NCBI Taxonomy" id="1509237"/>
    <lineage>
        <taxon>Bacteria</taxon>
        <taxon>Pseudomonadati</taxon>
        <taxon>Pseudomonadota</taxon>
        <taxon>Alphaproteobacteria</taxon>
        <taxon>Acetobacterales</taxon>
        <taxon>Acetobacteraceae</taxon>
        <taxon>Plastoroseomonas</taxon>
    </lineage>
</organism>
<dbReference type="Proteomes" id="UP001196068">
    <property type="component" value="Unassembled WGS sequence"/>
</dbReference>
<evidence type="ECO:0000313" key="2">
    <source>
        <dbReference type="EMBL" id="MBR0657259.1"/>
    </source>
</evidence>